<name>A0A8I1GDZ2_9GAMM</name>
<sequence>MIKLLLVIVPTIFIAACGGSDSGKPDPRISEVKEEIKAAKQLWQDNGLIDYMFNFSARIDRACPSDGPIADEIPTRMVTVEDNAVTSVTSALTGEPMIIPTFEYFGTIDDIFNYLEGELAKEPQVIARSFSAQNELPMFDESLGYPIQFYLEFNNSNGCSSTQITLSEFR</sequence>
<dbReference type="EMBL" id="JAEMOP010000009">
    <property type="protein sequence ID" value="MBJ7316228.1"/>
    <property type="molecule type" value="Genomic_DNA"/>
</dbReference>
<proteinExistence type="predicted"/>
<dbReference type="Proteomes" id="UP000621390">
    <property type="component" value="Unassembled WGS sequence"/>
</dbReference>
<dbReference type="RefSeq" id="WP_199493903.1">
    <property type="nucleotide sequence ID" value="NZ_DFMD01000036.1"/>
</dbReference>
<protein>
    <recommendedName>
        <fullName evidence="5">Lipoprotein</fullName>
    </recommendedName>
</protein>
<evidence type="ECO:0000313" key="2">
    <source>
        <dbReference type="EMBL" id="MBJ7316228.1"/>
    </source>
</evidence>
<evidence type="ECO:0000313" key="4">
    <source>
        <dbReference type="Proteomes" id="UP000655994"/>
    </source>
</evidence>
<dbReference type="EMBL" id="JAEMOS010000011">
    <property type="protein sequence ID" value="MBJ7266089.1"/>
    <property type="molecule type" value="Genomic_DNA"/>
</dbReference>
<reference evidence="2 4" key="1">
    <citation type="submission" date="2020-09" db="EMBL/GenBank/DDBJ databases">
        <title>Draft Genomes of Bacterial Isolates from North Pond Shallow Sediments.</title>
        <authorList>
            <person name="Kiel Reese B."/>
            <person name="Mullis M."/>
            <person name="Weisend R.E."/>
        </authorList>
    </citation>
    <scope>NUCLEOTIDE SEQUENCE</scope>
    <source>
        <strain evidence="2">KJE-2</strain>
        <strain evidence="1 4">KJE-3</strain>
    </source>
</reference>
<dbReference type="Pfam" id="PF19671">
    <property type="entry name" value="DUF6174"/>
    <property type="match status" value="1"/>
</dbReference>
<dbReference type="Proteomes" id="UP000655994">
    <property type="component" value="Unassembled WGS sequence"/>
</dbReference>
<evidence type="ECO:0000313" key="3">
    <source>
        <dbReference type="Proteomes" id="UP000621390"/>
    </source>
</evidence>
<accession>A0A8I1GDZ2</accession>
<evidence type="ECO:0000313" key="1">
    <source>
        <dbReference type="EMBL" id="MBJ7266089.1"/>
    </source>
</evidence>
<keyword evidence="4" id="KW-1185">Reference proteome</keyword>
<dbReference type="AlphaFoldDB" id="A0A8I1GDZ2"/>
<comment type="caution">
    <text evidence="2">The sequence shown here is derived from an EMBL/GenBank/DDBJ whole genome shotgun (WGS) entry which is preliminary data.</text>
</comment>
<gene>
    <name evidence="1" type="ORF">JHC10_03925</name>
    <name evidence="2" type="ORF">JHC11_09575</name>
</gene>
<dbReference type="PROSITE" id="PS51257">
    <property type="entry name" value="PROKAR_LIPOPROTEIN"/>
    <property type="match status" value="1"/>
</dbReference>
<organism evidence="2 3">
    <name type="scientific">Idiomarina abyssalis</name>
    <dbReference type="NCBI Taxonomy" id="86102"/>
    <lineage>
        <taxon>Bacteria</taxon>
        <taxon>Pseudomonadati</taxon>
        <taxon>Pseudomonadota</taxon>
        <taxon>Gammaproteobacteria</taxon>
        <taxon>Alteromonadales</taxon>
        <taxon>Idiomarinaceae</taxon>
        <taxon>Idiomarina</taxon>
    </lineage>
</organism>
<evidence type="ECO:0008006" key="5">
    <source>
        <dbReference type="Google" id="ProtNLM"/>
    </source>
</evidence>
<dbReference type="InterPro" id="IPR046172">
    <property type="entry name" value="DUF6174"/>
</dbReference>